<feature type="compositionally biased region" description="Basic and acidic residues" evidence="2">
    <location>
        <begin position="207"/>
        <end position="228"/>
    </location>
</feature>
<protein>
    <submittedName>
        <fullName evidence="3">Uncharacterized protein</fullName>
    </submittedName>
</protein>
<dbReference type="Proteomes" id="UP000594262">
    <property type="component" value="Unplaced"/>
</dbReference>
<proteinExistence type="inferred from homology"/>
<name>A0A7M5VH11_9CNID</name>
<feature type="region of interest" description="Disordered" evidence="2">
    <location>
        <begin position="314"/>
        <end position="333"/>
    </location>
</feature>
<reference evidence="3" key="1">
    <citation type="submission" date="2021-01" db="UniProtKB">
        <authorList>
            <consortium name="EnsemblMetazoa"/>
        </authorList>
    </citation>
    <scope>IDENTIFICATION</scope>
</reference>
<feature type="region of interest" description="Disordered" evidence="2">
    <location>
        <begin position="182"/>
        <end position="235"/>
    </location>
</feature>
<accession>A0A7M5VH11</accession>
<dbReference type="GO" id="GO:0005856">
    <property type="term" value="C:cytoskeleton"/>
    <property type="evidence" value="ECO:0007669"/>
    <property type="project" value="TreeGrafter"/>
</dbReference>
<evidence type="ECO:0000256" key="1">
    <source>
        <dbReference type="ARBA" id="ARBA00008738"/>
    </source>
</evidence>
<evidence type="ECO:0000256" key="2">
    <source>
        <dbReference type="SAM" id="MobiDB-lite"/>
    </source>
</evidence>
<organism evidence="3 4">
    <name type="scientific">Clytia hemisphaerica</name>
    <dbReference type="NCBI Taxonomy" id="252671"/>
    <lineage>
        <taxon>Eukaryota</taxon>
        <taxon>Metazoa</taxon>
        <taxon>Cnidaria</taxon>
        <taxon>Hydrozoa</taxon>
        <taxon>Hydroidolina</taxon>
        <taxon>Leptothecata</taxon>
        <taxon>Obeliida</taxon>
        <taxon>Clytiidae</taxon>
        <taxon>Clytia</taxon>
    </lineage>
</organism>
<dbReference type="GO" id="GO:0008017">
    <property type="term" value="F:microtubule binding"/>
    <property type="evidence" value="ECO:0007669"/>
    <property type="project" value="InterPro"/>
</dbReference>
<dbReference type="PANTHER" id="PTHR31516">
    <property type="entry name" value="STABILIZER OF AXONEMAL MICROTUBULES 2"/>
    <property type="match status" value="1"/>
</dbReference>
<comment type="similarity">
    <text evidence="1">Belongs to the FAM154 family.</text>
</comment>
<dbReference type="EnsemblMetazoa" id="CLYHEMT011395.2">
    <property type="protein sequence ID" value="CLYHEMP011395.2"/>
    <property type="gene ID" value="CLYHEMG011395"/>
</dbReference>
<evidence type="ECO:0000313" key="3">
    <source>
        <dbReference type="EnsemblMetazoa" id="CLYHEMP011395.2"/>
    </source>
</evidence>
<dbReference type="PANTHER" id="PTHR31516:SF17">
    <property type="entry name" value="STABILIZER OF AXONEMAL MICROTUBULES 2"/>
    <property type="match status" value="1"/>
</dbReference>
<evidence type="ECO:0000313" key="4">
    <source>
        <dbReference type="Proteomes" id="UP000594262"/>
    </source>
</evidence>
<keyword evidence="4" id="KW-1185">Reference proteome</keyword>
<dbReference type="InterPro" id="IPR033336">
    <property type="entry name" value="SAXO1/2"/>
</dbReference>
<feature type="region of interest" description="Disordered" evidence="2">
    <location>
        <begin position="114"/>
        <end position="141"/>
    </location>
</feature>
<dbReference type="Pfam" id="PF05217">
    <property type="entry name" value="SAXO1-2"/>
    <property type="match status" value="1"/>
</dbReference>
<dbReference type="AlphaFoldDB" id="A0A7M5VH11"/>
<sequence length="382" mass="43761">MGTGKNKKLLCVCEICTCGRHHCVHRPKTNKPSGPCALSEYKETYRKFDNYAPQKPIKPDSATKRSDVPLDARTLYELEYTKHPLEARKKREQAKYVKPGGNFDGTSSYQHDYTEKSAEKMKSARPPYQPATSDRPFSGTTVHQETYKPWEVPFTQGIRHQSAIKLPSGKFDHKTTFQKDFTGYPGHAGRQPIIPKGPTLSMGAGKFSDETTTRRDYTPKDARPEKSARPPQYVLHNTDPFDHKTTFQHNFPWPKGHPAESCKPQQMVRRSSMPLDGLTTHNMTYKPWEVAKTKGWKPKSGWVPPQDPFDAKTTFQHDYDGKSSSPARSMRPYYNRMEPGEFADRTTHKDAFKPWEVNARQSCKPKEAYSPHGRTIIQHHHD</sequence>
<feature type="region of interest" description="Disordered" evidence="2">
    <location>
        <begin position="358"/>
        <end position="382"/>
    </location>
</feature>
<dbReference type="OrthoDB" id="5404651at2759"/>